<dbReference type="Gene3D" id="3.10.490.10">
    <property type="entry name" value="Gamma-glutamyl cyclotransferase-like"/>
    <property type="match status" value="1"/>
</dbReference>
<dbReference type="RefSeq" id="WP_167228582.1">
    <property type="nucleotide sequence ID" value="NZ_JAAQPH010000019.1"/>
</dbReference>
<organism evidence="1 2">
    <name type="scientific">Pelagibius litoralis</name>
    <dbReference type="NCBI Taxonomy" id="374515"/>
    <lineage>
        <taxon>Bacteria</taxon>
        <taxon>Pseudomonadati</taxon>
        <taxon>Pseudomonadota</taxon>
        <taxon>Alphaproteobacteria</taxon>
        <taxon>Rhodospirillales</taxon>
        <taxon>Rhodovibrionaceae</taxon>
        <taxon>Pelagibius</taxon>
    </lineage>
</organism>
<dbReference type="AlphaFoldDB" id="A0A967F189"/>
<comment type="caution">
    <text evidence="1">The sequence shown here is derived from an EMBL/GenBank/DDBJ whole genome shotgun (WGS) entry which is preliminary data.</text>
</comment>
<protein>
    <submittedName>
        <fullName evidence="1">Uncharacterized protein</fullName>
    </submittedName>
</protein>
<gene>
    <name evidence="1" type="ORF">HBA54_21655</name>
</gene>
<evidence type="ECO:0000313" key="1">
    <source>
        <dbReference type="EMBL" id="NIA71210.1"/>
    </source>
</evidence>
<accession>A0A967F189</accession>
<dbReference type="EMBL" id="JAAQPH010000019">
    <property type="protein sequence ID" value="NIA71210.1"/>
    <property type="molecule type" value="Genomic_DNA"/>
</dbReference>
<proteinExistence type="predicted"/>
<evidence type="ECO:0000313" key="2">
    <source>
        <dbReference type="Proteomes" id="UP000761264"/>
    </source>
</evidence>
<sequence length="253" mass="27375">MPWPLPSSDQARLTLAKGYPYAAPAGSYLYRDGETRALDGGADAGLLRDRVPVIAHGSNRAPEQLHRKFSHLAGAASEIPVTRAVLADHDVVYSAHMTRYGAVSATLHTAPGTRVTVFVTWLSEAQLPRMHETELGLGNYGYGRMDDIALAIEGGPEISEAYAYLSVHGCLADPEAAALPVALAAVPAEDRVHRSLDQESALALLRDRHEPAAELDGMILSNIADTDKRRRLIKALQDTAVPWQVPGFELLQR</sequence>
<reference evidence="1" key="1">
    <citation type="submission" date="2020-03" db="EMBL/GenBank/DDBJ databases">
        <title>Genome of Pelagibius litoralis DSM 21314T.</title>
        <authorList>
            <person name="Wang G."/>
        </authorList>
    </citation>
    <scope>NUCLEOTIDE SEQUENCE</scope>
    <source>
        <strain evidence="1">DSM 21314</strain>
    </source>
</reference>
<name>A0A967F189_9PROT</name>
<dbReference type="Proteomes" id="UP000761264">
    <property type="component" value="Unassembled WGS sequence"/>
</dbReference>
<keyword evidence="2" id="KW-1185">Reference proteome</keyword>